<keyword evidence="13" id="KW-0325">Glycoprotein</keyword>
<proteinExistence type="inferred from homology"/>
<dbReference type="Pfam" id="PF00067">
    <property type="entry name" value="p450"/>
    <property type="match status" value="1"/>
</dbReference>
<sequence length="815" mass="90436">MSFYTGNLPGGVPGLLPRPYYWWEGGALMGALIDYWYYTGDPRWNHVAQEGLLFQAGPDNDYMPPNQTMTEGNDDQGFWGMAVMSAAEHNFQDPPDGKPQWLALAQAVFNTQAARWETEDCGGGLRWQIFTWNNGYNYKNSISQGCFFNIAARLALYTGNQSYADWAEKTWDWMAASGLLDAATYQIYDGMHVENCSKITPYQWTYNAGAFLHGAAAMYNYSAGRSQQETWRERVDGLLNGSLIFFTGNGSNVMTEVACEPVDRCDLDQQSFKAYFSRWMAATAKWAPWTYGRVKPLLAASALAAASTCTGGDNGRMCGLKWNTGKWDGTVGAGQQMAAMEVVLANTIQHARAPVTGRAGGTSVGDAGAGGRDVGRSTREFSPISVAQTAGARFASCANTYYMISLGRWLLMTNEAENVKTILGTRMEDWPIDGPRLLATLPVLGPDSIFTSNGDGWHRARALVKPSFVRDQVADLGCFARHVGNLLAAIPADDTTFDLQTLLLDMTMDSSTDFLLGSSTGLLTQASPEAQQFVKNFEYASRESAKKAHLGPLLYSIPHRGLEKAVRGLREYVRFYLRKTSAEKETGKAKERNYVFLDELLKADPPEKFVIDQIMSILIAGRDTTASAMAAAFYFLARNPAAVEKLREEIRRVGDEDPTWEQLKQMKYLNNVIKETLRLFSPVASNSRRSNKDTILPRGGGPDGTQPILVPKGMSVRWSSYVLHRNKAVFGPDADEFRPERWESDLRVSWEYIPFSGGPRICPGQQFALTQIAYTLFRFFTLFRAIEPRDPSPFRVRTSLTVALAEGCLVSVTRA</sequence>
<evidence type="ECO:0000256" key="4">
    <source>
        <dbReference type="ARBA" id="ARBA00009699"/>
    </source>
</evidence>
<organism evidence="17 18">
    <name type="scientific">Staphylotrichum tortipilum</name>
    <dbReference type="NCBI Taxonomy" id="2831512"/>
    <lineage>
        <taxon>Eukaryota</taxon>
        <taxon>Fungi</taxon>
        <taxon>Dikarya</taxon>
        <taxon>Ascomycota</taxon>
        <taxon>Pezizomycotina</taxon>
        <taxon>Sordariomycetes</taxon>
        <taxon>Sordariomycetidae</taxon>
        <taxon>Sordariales</taxon>
        <taxon>Chaetomiaceae</taxon>
        <taxon>Staphylotrichum</taxon>
    </lineage>
</organism>
<dbReference type="GO" id="GO:0009272">
    <property type="term" value="P:fungal-type cell wall biogenesis"/>
    <property type="evidence" value="ECO:0007669"/>
    <property type="project" value="TreeGrafter"/>
</dbReference>
<evidence type="ECO:0000256" key="2">
    <source>
        <dbReference type="ARBA" id="ARBA00001971"/>
    </source>
</evidence>
<evidence type="ECO:0000256" key="8">
    <source>
        <dbReference type="ARBA" id="ARBA00022729"/>
    </source>
</evidence>
<dbReference type="GO" id="GO:0005506">
    <property type="term" value="F:iron ion binding"/>
    <property type="evidence" value="ECO:0007669"/>
    <property type="project" value="InterPro"/>
</dbReference>
<dbReference type="PANTHER" id="PTHR12145">
    <property type="entry name" value="MANNAN ENDO-1,6-ALPHA-MANNOSIDASE DCW1"/>
    <property type="match status" value="1"/>
</dbReference>
<evidence type="ECO:0000256" key="5">
    <source>
        <dbReference type="ARBA" id="ARBA00010617"/>
    </source>
</evidence>
<keyword evidence="11" id="KW-0503">Monooxygenase</keyword>
<evidence type="ECO:0000256" key="1">
    <source>
        <dbReference type="ARBA" id="ARBA00001452"/>
    </source>
</evidence>
<dbReference type="InterPro" id="IPR005198">
    <property type="entry name" value="Glyco_hydro_76"/>
</dbReference>
<dbReference type="SUPFAM" id="SSF48208">
    <property type="entry name" value="Six-hairpin glycosidases"/>
    <property type="match status" value="1"/>
</dbReference>
<feature type="region of interest" description="Disordered" evidence="16">
    <location>
        <begin position="356"/>
        <end position="375"/>
    </location>
</feature>
<dbReference type="FunFam" id="1.50.10.20:FF:000006">
    <property type="entry name" value="Mannan endo-1,6-alpha-mannosidase"/>
    <property type="match status" value="1"/>
</dbReference>
<evidence type="ECO:0000256" key="15">
    <source>
        <dbReference type="PIRSR" id="PIRSR602403-1"/>
    </source>
</evidence>
<comment type="catalytic activity">
    <reaction evidence="1">
        <text>Random hydrolysis of (1-&gt;6)-alpha-D-mannosidic linkages in unbranched (1-&gt;6)-mannans.</text>
        <dbReference type="EC" id="3.2.1.101"/>
    </reaction>
</comment>
<dbReference type="InterPro" id="IPR017972">
    <property type="entry name" value="Cyt_P450_CS"/>
</dbReference>
<dbReference type="SUPFAM" id="SSF48264">
    <property type="entry name" value="Cytochrome P450"/>
    <property type="match status" value="1"/>
</dbReference>
<keyword evidence="8" id="KW-0732">Signal</keyword>
<dbReference type="GO" id="GO:0016052">
    <property type="term" value="P:carbohydrate catabolic process"/>
    <property type="evidence" value="ECO:0007669"/>
    <property type="project" value="InterPro"/>
</dbReference>
<gene>
    <name evidence="17" type="ORF">C8A05DRAFT_41981</name>
</gene>
<evidence type="ECO:0000256" key="10">
    <source>
        <dbReference type="ARBA" id="ARBA00023004"/>
    </source>
</evidence>
<dbReference type="Gene3D" id="1.10.630.10">
    <property type="entry name" value="Cytochrome P450"/>
    <property type="match status" value="1"/>
</dbReference>
<evidence type="ECO:0000256" key="7">
    <source>
        <dbReference type="ARBA" id="ARBA00022723"/>
    </source>
</evidence>
<dbReference type="PRINTS" id="PR00465">
    <property type="entry name" value="EP450IV"/>
</dbReference>
<comment type="subcellular location">
    <subcellularLocation>
        <location evidence="3">Endomembrane system</location>
    </subcellularLocation>
</comment>
<dbReference type="Gene3D" id="1.50.10.20">
    <property type="match status" value="1"/>
</dbReference>
<evidence type="ECO:0000256" key="12">
    <source>
        <dbReference type="ARBA" id="ARBA00023136"/>
    </source>
</evidence>
<evidence type="ECO:0000256" key="16">
    <source>
        <dbReference type="SAM" id="MobiDB-lite"/>
    </source>
</evidence>
<dbReference type="EC" id="3.2.1.101" evidence="6"/>
<comment type="caution">
    <text evidence="17">The sequence shown here is derived from an EMBL/GenBank/DDBJ whole genome shotgun (WGS) entry which is preliminary data.</text>
</comment>
<dbReference type="PANTHER" id="PTHR12145:SF36">
    <property type="entry name" value="MANNAN ENDO-1,6-ALPHA-MANNOSIDASE DCW1"/>
    <property type="match status" value="1"/>
</dbReference>
<evidence type="ECO:0000256" key="11">
    <source>
        <dbReference type="ARBA" id="ARBA00023033"/>
    </source>
</evidence>
<keyword evidence="9 17" id="KW-0378">Hydrolase</keyword>
<accession>A0AAN6MQ29</accession>
<dbReference type="Pfam" id="PF03663">
    <property type="entry name" value="Glyco_hydro_76"/>
    <property type="match status" value="1"/>
</dbReference>
<keyword evidence="10 15" id="KW-0408">Iron</keyword>
<feature type="compositionally biased region" description="Gly residues" evidence="16">
    <location>
        <begin position="358"/>
        <end position="372"/>
    </location>
</feature>
<keyword evidence="11" id="KW-0560">Oxidoreductase</keyword>
<comment type="similarity">
    <text evidence="4">Belongs to the glycosyl hydrolase 76 family.</text>
</comment>
<comment type="similarity">
    <text evidence="5">Belongs to the cytochrome P450 family.</text>
</comment>
<dbReference type="InterPro" id="IPR036396">
    <property type="entry name" value="Cyt_P450_sf"/>
</dbReference>
<evidence type="ECO:0000256" key="13">
    <source>
        <dbReference type="ARBA" id="ARBA00023180"/>
    </source>
</evidence>
<comment type="cofactor">
    <cofactor evidence="2 15">
        <name>heme</name>
        <dbReference type="ChEBI" id="CHEBI:30413"/>
    </cofactor>
</comment>
<evidence type="ECO:0000256" key="6">
    <source>
        <dbReference type="ARBA" id="ARBA00012350"/>
    </source>
</evidence>
<reference evidence="17" key="1">
    <citation type="journal article" date="2023" name="Mol. Phylogenet. Evol.">
        <title>Genome-scale phylogeny and comparative genomics of the fungal order Sordariales.</title>
        <authorList>
            <person name="Hensen N."/>
            <person name="Bonometti L."/>
            <person name="Westerberg I."/>
            <person name="Brannstrom I.O."/>
            <person name="Guillou S."/>
            <person name="Cros-Aarteil S."/>
            <person name="Calhoun S."/>
            <person name="Haridas S."/>
            <person name="Kuo A."/>
            <person name="Mondo S."/>
            <person name="Pangilinan J."/>
            <person name="Riley R."/>
            <person name="LaButti K."/>
            <person name="Andreopoulos B."/>
            <person name="Lipzen A."/>
            <person name="Chen C."/>
            <person name="Yan M."/>
            <person name="Daum C."/>
            <person name="Ng V."/>
            <person name="Clum A."/>
            <person name="Steindorff A."/>
            <person name="Ohm R.A."/>
            <person name="Martin F."/>
            <person name="Silar P."/>
            <person name="Natvig D.O."/>
            <person name="Lalanne C."/>
            <person name="Gautier V."/>
            <person name="Ament-Velasquez S.L."/>
            <person name="Kruys A."/>
            <person name="Hutchinson M.I."/>
            <person name="Powell A.J."/>
            <person name="Barry K."/>
            <person name="Miller A.N."/>
            <person name="Grigoriev I.V."/>
            <person name="Debuchy R."/>
            <person name="Gladieux P."/>
            <person name="Hiltunen Thoren M."/>
            <person name="Johannesson H."/>
        </authorList>
    </citation>
    <scope>NUCLEOTIDE SEQUENCE</scope>
    <source>
        <strain evidence="17">CBS 103.79</strain>
    </source>
</reference>
<dbReference type="PROSITE" id="PS00086">
    <property type="entry name" value="CYTOCHROME_P450"/>
    <property type="match status" value="1"/>
</dbReference>
<dbReference type="GO" id="GO:0020037">
    <property type="term" value="F:heme binding"/>
    <property type="evidence" value="ECO:0007669"/>
    <property type="project" value="InterPro"/>
</dbReference>
<keyword evidence="7 15" id="KW-0479">Metal-binding</keyword>
<evidence type="ECO:0000313" key="18">
    <source>
        <dbReference type="Proteomes" id="UP001303889"/>
    </source>
</evidence>
<dbReference type="GO" id="GO:0012505">
    <property type="term" value="C:endomembrane system"/>
    <property type="evidence" value="ECO:0007669"/>
    <property type="project" value="UniProtKB-SubCell"/>
</dbReference>
<evidence type="ECO:0000256" key="14">
    <source>
        <dbReference type="ARBA" id="ARBA00023295"/>
    </source>
</evidence>
<keyword evidence="15" id="KW-0349">Heme</keyword>
<evidence type="ECO:0000256" key="9">
    <source>
        <dbReference type="ARBA" id="ARBA00022801"/>
    </source>
</evidence>
<dbReference type="InterPro" id="IPR008928">
    <property type="entry name" value="6-hairpin_glycosidase_sf"/>
</dbReference>
<dbReference type="PRINTS" id="PR00385">
    <property type="entry name" value="P450"/>
</dbReference>
<dbReference type="InterPro" id="IPR002403">
    <property type="entry name" value="Cyt_P450_E_grp-IV"/>
</dbReference>
<dbReference type="GO" id="GO:0004497">
    <property type="term" value="F:monooxygenase activity"/>
    <property type="evidence" value="ECO:0007669"/>
    <property type="project" value="UniProtKB-KW"/>
</dbReference>
<protein>
    <recommendedName>
        <fullName evidence="6">mannan endo-1,6-alpha-mannosidase</fullName>
        <ecNumber evidence="6">3.2.1.101</ecNumber>
    </recommendedName>
</protein>
<dbReference type="GO" id="GO:0016705">
    <property type="term" value="F:oxidoreductase activity, acting on paired donors, with incorporation or reduction of molecular oxygen"/>
    <property type="evidence" value="ECO:0007669"/>
    <property type="project" value="InterPro"/>
</dbReference>
<reference evidence="17" key="2">
    <citation type="submission" date="2023-05" db="EMBL/GenBank/DDBJ databases">
        <authorList>
            <consortium name="Lawrence Berkeley National Laboratory"/>
            <person name="Steindorff A."/>
            <person name="Hensen N."/>
            <person name="Bonometti L."/>
            <person name="Westerberg I."/>
            <person name="Brannstrom I.O."/>
            <person name="Guillou S."/>
            <person name="Cros-Aarteil S."/>
            <person name="Calhoun S."/>
            <person name="Haridas S."/>
            <person name="Kuo A."/>
            <person name="Mondo S."/>
            <person name="Pangilinan J."/>
            <person name="Riley R."/>
            <person name="Labutti K."/>
            <person name="Andreopoulos B."/>
            <person name="Lipzen A."/>
            <person name="Chen C."/>
            <person name="Yanf M."/>
            <person name="Daum C."/>
            <person name="Ng V."/>
            <person name="Clum A."/>
            <person name="Ohm R."/>
            <person name="Martin F."/>
            <person name="Silar P."/>
            <person name="Natvig D."/>
            <person name="Lalanne C."/>
            <person name="Gautier V."/>
            <person name="Ament-Velasquez S.L."/>
            <person name="Kruys A."/>
            <person name="Hutchinson M.I."/>
            <person name="Powell A.J."/>
            <person name="Barry K."/>
            <person name="Miller A.N."/>
            <person name="Grigoriev I.V."/>
            <person name="Debuchy R."/>
            <person name="Gladieux P."/>
            <person name="Thoren M.H."/>
            <person name="Johannesson H."/>
        </authorList>
    </citation>
    <scope>NUCLEOTIDE SEQUENCE</scope>
    <source>
        <strain evidence="17">CBS 103.79</strain>
    </source>
</reference>
<dbReference type="InterPro" id="IPR001128">
    <property type="entry name" value="Cyt_P450"/>
</dbReference>
<keyword evidence="14" id="KW-0326">Glycosidase</keyword>
<dbReference type="InterPro" id="IPR014480">
    <property type="entry name" value="Mannan-1_6-alpha_mannosidase"/>
</dbReference>
<dbReference type="GO" id="GO:0008496">
    <property type="term" value="F:mannan endo-1,6-alpha-mannosidase activity"/>
    <property type="evidence" value="ECO:0007669"/>
    <property type="project" value="UniProtKB-EC"/>
</dbReference>
<evidence type="ECO:0000256" key="3">
    <source>
        <dbReference type="ARBA" id="ARBA00004308"/>
    </source>
</evidence>
<name>A0AAN6MQ29_9PEZI</name>
<keyword evidence="18" id="KW-1185">Reference proteome</keyword>
<dbReference type="Proteomes" id="UP001303889">
    <property type="component" value="Unassembled WGS sequence"/>
</dbReference>
<feature type="binding site" description="axial binding residue" evidence="15">
    <location>
        <position position="762"/>
    </location>
    <ligand>
        <name>heme</name>
        <dbReference type="ChEBI" id="CHEBI:30413"/>
    </ligand>
    <ligandPart>
        <name>Fe</name>
        <dbReference type="ChEBI" id="CHEBI:18248"/>
    </ligandPart>
</feature>
<dbReference type="AlphaFoldDB" id="A0AAN6MQ29"/>
<dbReference type="CDD" id="cd11063">
    <property type="entry name" value="CYP52"/>
    <property type="match status" value="1"/>
</dbReference>
<feature type="region of interest" description="Disordered" evidence="16">
    <location>
        <begin position="687"/>
        <end position="707"/>
    </location>
</feature>
<keyword evidence="12" id="KW-0472">Membrane</keyword>
<evidence type="ECO:0000313" key="17">
    <source>
        <dbReference type="EMBL" id="KAK3905020.1"/>
    </source>
</evidence>
<dbReference type="EMBL" id="MU855374">
    <property type="protein sequence ID" value="KAK3905020.1"/>
    <property type="molecule type" value="Genomic_DNA"/>
</dbReference>